<feature type="region of interest" description="Disordered" evidence="1">
    <location>
        <begin position="1"/>
        <end position="95"/>
    </location>
</feature>
<gene>
    <name evidence="2" type="ORF">TSPGSL018_14817</name>
</gene>
<protein>
    <submittedName>
        <fullName evidence="2">Uncharacterized protein</fullName>
    </submittedName>
</protein>
<proteinExistence type="predicted"/>
<reference evidence="2" key="1">
    <citation type="submission" date="2014-05" db="EMBL/GenBank/DDBJ databases">
        <title>The transcriptome of the halophilic microalga Tetraselmis sp. GSL018 isolated from the Great Salt Lake, Utah.</title>
        <authorList>
            <person name="Jinkerson R.E."/>
            <person name="D'Adamo S."/>
            <person name="Posewitz M.C."/>
        </authorList>
    </citation>
    <scope>NUCLEOTIDE SEQUENCE</scope>
    <source>
        <strain evidence="2">GSL018</strain>
    </source>
</reference>
<accession>A0A061S095</accession>
<evidence type="ECO:0000256" key="1">
    <source>
        <dbReference type="SAM" id="MobiDB-lite"/>
    </source>
</evidence>
<organism evidence="2">
    <name type="scientific">Tetraselmis sp. GSL018</name>
    <dbReference type="NCBI Taxonomy" id="582737"/>
    <lineage>
        <taxon>Eukaryota</taxon>
        <taxon>Viridiplantae</taxon>
        <taxon>Chlorophyta</taxon>
        <taxon>core chlorophytes</taxon>
        <taxon>Chlorodendrophyceae</taxon>
        <taxon>Chlorodendrales</taxon>
        <taxon>Chlorodendraceae</taxon>
        <taxon>Tetraselmis</taxon>
    </lineage>
</organism>
<dbReference type="AlphaFoldDB" id="A0A061S095"/>
<evidence type="ECO:0000313" key="2">
    <source>
        <dbReference type="EMBL" id="JAC78562.1"/>
    </source>
</evidence>
<feature type="compositionally biased region" description="Polar residues" evidence="1">
    <location>
        <begin position="86"/>
        <end position="95"/>
    </location>
</feature>
<feature type="non-terminal residue" evidence="2">
    <location>
        <position position="95"/>
    </location>
</feature>
<feature type="compositionally biased region" description="Polar residues" evidence="1">
    <location>
        <begin position="22"/>
        <end position="32"/>
    </location>
</feature>
<feature type="compositionally biased region" description="Pro residues" evidence="1">
    <location>
        <begin position="70"/>
        <end position="83"/>
    </location>
</feature>
<feature type="non-terminal residue" evidence="2">
    <location>
        <position position="1"/>
    </location>
</feature>
<name>A0A061S095_9CHLO</name>
<dbReference type="EMBL" id="GBEZ01006858">
    <property type="protein sequence ID" value="JAC78562.1"/>
    <property type="molecule type" value="Transcribed_RNA"/>
</dbReference>
<sequence length="95" mass="9917">SACPRTIAYGPPCLSPAPLDRSSGSTTFTWLSTEPPLAAISLPSPRTWRSPPPAVIPSADARDEPRQPLARPPSSPTFGPPPRGLQRSSSTPGCS</sequence>